<comment type="caution">
    <text evidence="9">The sequence shown here is derived from an EMBL/GenBank/DDBJ whole genome shotgun (WGS) entry which is preliminary data.</text>
</comment>
<dbReference type="Gene3D" id="1.10.630.10">
    <property type="entry name" value="Cytochrome P450"/>
    <property type="match status" value="1"/>
</dbReference>
<dbReference type="AlphaFoldDB" id="A0ABD5NZC4"/>
<evidence type="ECO:0000313" key="9">
    <source>
        <dbReference type="EMBL" id="MFC4247068.1"/>
    </source>
</evidence>
<comment type="similarity">
    <text evidence="1 7">Belongs to the cytochrome P450 family.</text>
</comment>
<evidence type="ECO:0000256" key="8">
    <source>
        <dbReference type="SAM" id="MobiDB-lite"/>
    </source>
</evidence>
<gene>
    <name evidence="9" type="ORF">ACFOZ7_08665</name>
</gene>
<evidence type="ECO:0000256" key="4">
    <source>
        <dbReference type="ARBA" id="ARBA00023002"/>
    </source>
</evidence>
<sequence length="445" mass="49925">MSSRPVPPGPNGAPIVGVLPRYARDPFGFLSDVRRAYGDVAAFDLGPYRTHLLTSPDAVERVLVSEEDAFSKPKFQTDALGELLGEGMLLSEGDTWRERRDLAGPAFAPDRITGLAPTMAERATAMVDRWQDGQVRNVEWEMTRTTLEIIVDAMFGVDLSPGTARLVGHLLEPIGRRFEPDPRRALTPDWLPTPESQRFSRSIDRLEEVVDDLVAARKRRGIDEDAEDLLARLLRANDAGAIDEQGIRDELVTMLLAGHDTTALVLTYTFALLSDHPDVERRVHEEVDAVLEGDTPTAADVRKLPELRNAIQESMRLYPPVYAMFRRVDRDVDLSGYRIPADSLVLLSQWATHRDPRYFDDPETFDPDRWRAPSHPTYAYFPFGAGPRSCIGKGFAMLEAPIVASTVAQRYRLRRVDDGPIELRGSLTAHPEDGMEMRIERREGD</sequence>
<dbReference type="InterPro" id="IPR036396">
    <property type="entry name" value="Cyt_P450_sf"/>
</dbReference>
<evidence type="ECO:0000256" key="1">
    <source>
        <dbReference type="ARBA" id="ARBA00010617"/>
    </source>
</evidence>
<keyword evidence="2 7" id="KW-0349">Heme</keyword>
<dbReference type="RefSeq" id="WP_246974161.1">
    <property type="nucleotide sequence ID" value="NZ_CP095397.1"/>
</dbReference>
<reference evidence="9 10" key="1">
    <citation type="journal article" date="2014" name="Int. J. Syst. Evol. Microbiol.">
        <title>Complete genome sequence of Corynebacterium casei LMG S-19264T (=DSM 44701T), isolated from a smear-ripened cheese.</title>
        <authorList>
            <consortium name="US DOE Joint Genome Institute (JGI-PGF)"/>
            <person name="Walter F."/>
            <person name="Albersmeier A."/>
            <person name="Kalinowski J."/>
            <person name="Ruckert C."/>
        </authorList>
    </citation>
    <scope>NUCLEOTIDE SEQUENCE [LARGE SCALE GENOMIC DNA]</scope>
    <source>
        <strain evidence="9 10">IBRC-M 10912</strain>
    </source>
</reference>
<keyword evidence="4 7" id="KW-0560">Oxidoreductase</keyword>
<evidence type="ECO:0000256" key="2">
    <source>
        <dbReference type="ARBA" id="ARBA00022617"/>
    </source>
</evidence>
<dbReference type="InterPro" id="IPR001128">
    <property type="entry name" value="Cyt_P450"/>
</dbReference>
<evidence type="ECO:0000256" key="5">
    <source>
        <dbReference type="ARBA" id="ARBA00023004"/>
    </source>
</evidence>
<dbReference type="SUPFAM" id="SSF48264">
    <property type="entry name" value="Cytochrome P450"/>
    <property type="match status" value="1"/>
</dbReference>
<dbReference type="PANTHER" id="PTHR24291:SF50">
    <property type="entry name" value="BIFUNCTIONAL ALBAFLAVENONE MONOOXYGENASE_TERPENE SYNTHASE"/>
    <property type="match status" value="1"/>
</dbReference>
<dbReference type="PRINTS" id="PR00463">
    <property type="entry name" value="EP450I"/>
</dbReference>
<dbReference type="InterPro" id="IPR050196">
    <property type="entry name" value="Cytochrome_P450_Monoox"/>
</dbReference>
<dbReference type="GO" id="GO:0004497">
    <property type="term" value="F:monooxygenase activity"/>
    <property type="evidence" value="ECO:0007669"/>
    <property type="project" value="UniProtKB-KW"/>
</dbReference>
<evidence type="ECO:0000256" key="3">
    <source>
        <dbReference type="ARBA" id="ARBA00022723"/>
    </source>
</evidence>
<proteinExistence type="inferred from homology"/>
<accession>A0ABD5NZC4</accession>
<dbReference type="Proteomes" id="UP001595821">
    <property type="component" value="Unassembled WGS sequence"/>
</dbReference>
<evidence type="ECO:0000256" key="6">
    <source>
        <dbReference type="ARBA" id="ARBA00023033"/>
    </source>
</evidence>
<dbReference type="Pfam" id="PF00067">
    <property type="entry name" value="p450"/>
    <property type="match status" value="1"/>
</dbReference>
<dbReference type="InterPro" id="IPR017972">
    <property type="entry name" value="Cyt_P450_CS"/>
</dbReference>
<dbReference type="PROSITE" id="PS00086">
    <property type="entry name" value="CYTOCHROME_P450"/>
    <property type="match status" value="1"/>
</dbReference>
<evidence type="ECO:0000313" key="10">
    <source>
        <dbReference type="Proteomes" id="UP001595821"/>
    </source>
</evidence>
<dbReference type="GeneID" id="71853707"/>
<organism evidence="9 10">
    <name type="scientific">Natribaculum luteum</name>
    <dbReference type="NCBI Taxonomy" id="1586232"/>
    <lineage>
        <taxon>Archaea</taxon>
        <taxon>Methanobacteriati</taxon>
        <taxon>Methanobacteriota</taxon>
        <taxon>Stenosarchaea group</taxon>
        <taxon>Halobacteria</taxon>
        <taxon>Halobacteriales</taxon>
        <taxon>Natrialbaceae</taxon>
        <taxon>Natribaculum</taxon>
    </lineage>
</organism>
<keyword evidence="5 7" id="KW-0408">Iron</keyword>
<dbReference type="PANTHER" id="PTHR24291">
    <property type="entry name" value="CYTOCHROME P450 FAMILY 4"/>
    <property type="match status" value="1"/>
</dbReference>
<name>A0ABD5NZC4_9EURY</name>
<evidence type="ECO:0000256" key="7">
    <source>
        <dbReference type="RuleBase" id="RU000461"/>
    </source>
</evidence>
<feature type="compositionally biased region" description="Basic and acidic residues" evidence="8">
    <location>
        <begin position="430"/>
        <end position="445"/>
    </location>
</feature>
<keyword evidence="3 7" id="KW-0479">Metal-binding</keyword>
<dbReference type="PRINTS" id="PR00385">
    <property type="entry name" value="P450"/>
</dbReference>
<dbReference type="InterPro" id="IPR002401">
    <property type="entry name" value="Cyt_P450_E_grp-I"/>
</dbReference>
<dbReference type="EMBL" id="JBHSDJ010000029">
    <property type="protein sequence ID" value="MFC4247068.1"/>
    <property type="molecule type" value="Genomic_DNA"/>
</dbReference>
<feature type="region of interest" description="Disordered" evidence="8">
    <location>
        <begin position="424"/>
        <end position="445"/>
    </location>
</feature>
<keyword evidence="6 7" id="KW-0503">Monooxygenase</keyword>
<protein>
    <submittedName>
        <fullName evidence="9">Cytochrome P450</fullName>
    </submittedName>
</protein>
<dbReference type="GO" id="GO:0046872">
    <property type="term" value="F:metal ion binding"/>
    <property type="evidence" value="ECO:0007669"/>
    <property type="project" value="UniProtKB-KW"/>
</dbReference>